<evidence type="ECO:0000313" key="1">
    <source>
        <dbReference type="EMBL" id="MBB4221126.1"/>
    </source>
</evidence>
<proteinExistence type="predicted"/>
<sequence>MPAPTPATHEAPQAGTGPMDLVRLVVRFNLHPEIGLHPSWLPADWPSRHRVPARLGEAGRAVLADQLRRAQGPDAGSADYNFDARFKRVALLDADALRRLAAYLGFCVHLPLFRLRGGAGAQIRRQARRFDADAVDFVLDRVPLLTELRMDNALLQQRPLSAGRVAVERGHRLLLATAAAEGETVRRRLGHKLPRRVSALGVPQLQQRQLQQLNELMLSCIVPERLPQWDWLF</sequence>
<dbReference type="EMBL" id="RXFT01000004">
    <property type="protein sequence ID" value="RUR67914.1"/>
    <property type="molecule type" value="Genomic_DNA"/>
</dbReference>
<reference evidence="1 4" key="2">
    <citation type="submission" date="2020-08" db="EMBL/GenBank/DDBJ databases">
        <title>Genomic Encyclopedia of Type Strains, Phase IV (KMG-V): Genome sequencing to study the core and pangenomes of soil and plant-associated prokaryotes.</title>
        <authorList>
            <person name="Whitman W."/>
        </authorList>
    </citation>
    <scope>NUCLEOTIDE SEQUENCE [LARGE SCALE GENOMIC DNA]</scope>
    <source>
        <strain evidence="1 4">34/80</strain>
    </source>
</reference>
<dbReference type="Proteomes" id="UP000281118">
    <property type="component" value="Unassembled WGS sequence"/>
</dbReference>
<evidence type="ECO:0000313" key="2">
    <source>
        <dbReference type="EMBL" id="RUR67914.1"/>
    </source>
</evidence>
<gene>
    <name evidence="2" type="ORF">EJP67_12690</name>
    <name evidence="1" type="ORF">GGD71_001886</name>
</gene>
<accession>A0A3S0XF51</accession>
<dbReference type="Proteomes" id="UP000524450">
    <property type="component" value="Unassembled WGS sequence"/>
</dbReference>
<protein>
    <submittedName>
        <fullName evidence="1">Type III secretion protein K</fullName>
    </submittedName>
    <submittedName>
        <fullName evidence="2">Type III secretion system protein</fullName>
    </submittedName>
</protein>
<dbReference type="OrthoDB" id="8928488at2"/>
<evidence type="ECO:0000313" key="3">
    <source>
        <dbReference type="Proteomes" id="UP000281118"/>
    </source>
</evidence>
<evidence type="ECO:0000313" key="4">
    <source>
        <dbReference type="Proteomes" id="UP000524450"/>
    </source>
</evidence>
<dbReference type="RefSeq" id="WP_126022059.1">
    <property type="nucleotide sequence ID" value="NZ_JACIFZ010000002.1"/>
</dbReference>
<name>A0A3S0XF51_9BURK</name>
<reference evidence="2 3" key="1">
    <citation type="submission" date="2018-12" db="EMBL/GenBank/DDBJ databases">
        <title>The genome sequences of Variovorax guangxiensis DSM 27352.</title>
        <authorList>
            <person name="Gao J."/>
            <person name="Sun J."/>
        </authorList>
    </citation>
    <scope>NUCLEOTIDE SEQUENCE [LARGE SCALE GENOMIC DNA]</scope>
    <source>
        <strain evidence="2 3">DSM 27352</strain>
    </source>
</reference>
<comment type="caution">
    <text evidence="2">The sequence shown here is derived from an EMBL/GenBank/DDBJ whole genome shotgun (WGS) entry which is preliminary data.</text>
</comment>
<organism evidence="2 3">
    <name type="scientific">Variovorax guangxiensis</name>
    <dbReference type="NCBI Taxonomy" id="1775474"/>
    <lineage>
        <taxon>Bacteria</taxon>
        <taxon>Pseudomonadati</taxon>
        <taxon>Pseudomonadota</taxon>
        <taxon>Betaproteobacteria</taxon>
        <taxon>Burkholderiales</taxon>
        <taxon>Comamonadaceae</taxon>
        <taxon>Variovorax</taxon>
    </lineage>
</organism>
<dbReference type="AlphaFoldDB" id="A0A3S0XF51"/>
<dbReference type="EMBL" id="JACIFZ010000002">
    <property type="protein sequence ID" value="MBB4221126.1"/>
    <property type="molecule type" value="Genomic_DNA"/>
</dbReference>